<evidence type="ECO:0000313" key="8">
    <source>
        <dbReference type="Proteomes" id="UP000813385"/>
    </source>
</evidence>
<dbReference type="GO" id="GO:0005524">
    <property type="term" value="F:ATP binding"/>
    <property type="evidence" value="ECO:0007669"/>
    <property type="project" value="UniProtKB-KW"/>
</dbReference>
<dbReference type="AlphaFoldDB" id="A0A8K0TLE8"/>
<dbReference type="EMBL" id="JAGPXD010000002">
    <property type="protein sequence ID" value="KAH7367721.1"/>
    <property type="molecule type" value="Genomic_DNA"/>
</dbReference>
<dbReference type="InterPro" id="IPR050534">
    <property type="entry name" value="Coronavir_polyprotein_1ab"/>
</dbReference>
<comment type="caution">
    <text evidence="7">The sequence shown here is derived from an EMBL/GenBank/DDBJ whole genome shotgun (WGS) entry which is preliminary data.</text>
</comment>
<dbReference type="PANTHER" id="PTHR43788">
    <property type="entry name" value="DNA2/NAM7 HELICASE FAMILY MEMBER"/>
    <property type="match status" value="1"/>
</dbReference>
<evidence type="ECO:0000313" key="7">
    <source>
        <dbReference type="EMBL" id="KAH7367721.1"/>
    </source>
</evidence>
<dbReference type="Pfam" id="PF13087">
    <property type="entry name" value="AAA_12"/>
    <property type="match status" value="1"/>
</dbReference>
<evidence type="ECO:0000256" key="4">
    <source>
        <dbReference type="ARBA" id="ARBA00022840"/>
    </source>
</evidence>
<evidence type="ECO:0000256" key="3">
    <source>
        <dbReference type="ARBA" id="ARBA00022806"/>
    </source>
</evidence>
<dbReference type="GO" id="GO:0043139">
    <property type="term" value="F:5'-3' DNA helicase activity"/>
    <property type="evidence" value="ECO:0007669"/>
    <property type="project" value="TreeGrafter"/>
</dbReference>
<feature type="domain" description="DNA2/NAM7 helicase-like C-terminal" evidence="6">
    <location>
        <begin position="2"/>
        <end position="85"/>
    </location>
</feature>
<dbReference type="Gene3D" id="3.40.50.300">
    <property type="entry name" value="P-loop containing nucleotide triphosphate hydrolases"/>
    <property type="match status" value="1"/>
</dbReference>
<gene>
    <name evidence="7" type="ORF">B0T11DRAFT_57394</name>
</gene>
<keyword evidence="2" id="KW-0378">Hydrolase</keyword>
<dbReference type="GO" id="GO:0016787">
    <property type="term" value="F:hydrolase activity"/>
    <property type="evidence" value="ECO:0007669"/>
    <property type="project" value="UniProtKB-KW"/>
</dbReference>
<feature type="region of interest" description="Disordered" evidence="5">
    <location>
        <begin position="136"/>
        <end position="216"/>
    </location>
</feature>
<proteinExistence type="predicted"/>
<evidence type="ECO:0000256" key="2">
    <source>
        <dbReference type="ARBA" id="ARBA00022801"/>
    </source>
</evidence>
<keyword evidence="4" id="KW-0067">ATP-binding</keyword>
<dbReference type="PANTHER" id="PTHR43788:SF8">
    <property type="entry name" value="DNA-BINDING PROTEIN SMUBP-2"/>
    <property type="match status" value="1"/>
</dbReference>
<evidence type="ECO:0000256" key="1">
    <source>
        <dbReference type="ARBA" id="ARBA00022741"/>
    </source>
</evidence>
<dbReference type="Proteomes" id="UP000813385">
    <property type="component" value="Unassembled WGS sequence"/>
</dbReference>
<accession>A0A8K0TLE8</accession>
<dbReference type="InterPro" id="IPR027417">
    <property type="entry name" value="P-loop_NTPase"/>
</dbReference>
<reference evidence="7" key="1">
    <citation type="journal article" date="2021" name="Nat. Commun.">
        <title>Genetic determinants of endophytism in the Arabidopsis root mycobiome.</title>
        <authorList>
            <person name="Mesny F."/>
            <person name="Miyauchi S."/>
            <person name="Thiergart T."/>
            <person name="Pickel B."/>
            <person name="Atanasova L."/>
            <person name="Karlsson M."/>
            <person name="Huettel B."/>
            <person name="Barry K.W."/>
            <person name="Haridas S."/>
            <person name="Chen C."/>
            <person name="Bauer D."/>
            <person name="Andreopoulos W."/>
            <person name="Pangilinan J."/>
            <person name="LaButti K."/>
            <person name="Riley R."/>
            <person name="Lipzen A."/>
            <person name="Clum A."/>
            <person name="Drula E."/>
            <person name="Henrissat B."/>
            <person name="Kohler A."/>
            <person name="Grigoriev I.V."/>
            <person name="Martin F.M."/>
            <person name="Hacquard S."/>
        </authorList>
    </citation>
    <scope>NUCLEOTIDE SEQUENCE</scope>
    <source>
        <strain evidence="7">MPI-CAGE-AT-0016</strain>
    </source>
</reference>
<evidence type="ECO:0000259" key="6">
    <source>
        <dbReference type="Pfam" id="PF13087"/>
    </source>
</evidence>
<protein>
    <recommendedName>
        <fullName evidence="6">DNA2/NAM7 helicase-like C-terminal domain-containing protein</fullName>
    </recommendedName>
</protein>
<dbReference type="InterPro" id="IPR041679">
    <property type="entry name" value="DNA2/NAM7-like_C"/>
</dbReference>
<feature type="compositionally biased region" description="Gly residues" evidence="5">
    <location>
        <begin position="144"/>
        <end position="171"/>
    </location>
</feature>
<keyword evidence="8" id="KW-1185">Reference proteome</keyword>
<name>A0A8K0TLE8_9PEZI</name>
<dbReference type="OrthoDB" id="4835297at2759"/>
<keyword evidence="3" id="KW-0347">Helicase</keyword>
<organism evidence="7 8">
    <name type="scientific">Plectosphaerella cucumerina</name>
    <dbReference type="NCBI Taxonomy" id="40658"/>
    <lineage>
        <taxon>Eukaryota</taxon>
        <taxon>Fungi</taxon>
        <taxon>Dikarya</taxon>
        <taxon>Ascomycota</taxon>
        <taxon>Pezizomycotina</taxon>
        <taxon>Sordariomycetes</taxon>
        <taxon>Hypocreomycetidae</taxon>
        <taxon>Glomerellales</taxon>
        <taxon>Plectosphaerellaceae</taxon>
        <taxon>Plectosphaerella</taxon>
    </lineage>
</organism>
<keyword evidence="1" id="KW-0547">Nucleotide-binding</keyword>
<evidence type="ECO:0000256" key="5">
    <source>
        <dbReference type="SAM" id="MobiDB-lite"/>
    </source>
</evidence>
<sequence>MIQFLAPYASNVEALNKGMKSAAYARELQGCPPAATIDSYQGREASTLIPVMGTNGAVGPGFTTDPQRLNVILTRAKCGLVIVSDLSSTAKVKQNGKIEVDTVQGGKVYVQASALLAVHNELQASGRVATVVIRQPEPEEKSEVGGGGPSRGQGGGSSRGRGSGRGSGSGSGPSNVTHFLRHNRVNRGSGRGSGMGPMQSWREYVGSNRPRLSSSS</sequence>